<comment type="similarity">
    <text evidence="1">Belongs to the methyltransferase superfamily.</text>
</comment>
<dbReference type="InterPro" id="IPR013216">
    <property type="entry name" value="Methyltransf_11"/>
</dbReference>
<dbReference type="HOGENOM" id="CLU_124259_0_0_2"/>
<keyword evidence="3 5" id="KW-0808">Transferase</keyword>
<accession>D5U029</accession>
<keyword evidence="6" id="KW-1185">Reference proteome</keyword>
<dbReference type="CDD" id="cd02440">
    <property type="entry name" value="AdoMet_MTases"/>
    <property type="match status" value="1"/>
</dbReference>
<protein>
    <submittedName>
        <fullName evidence="5">Methyltransferase type 11</fullName>
    </submittedName>
</protein>
<evidence type="ECO:0000256" key="2">
    <source>
        <dbReference type="ARBA" id="ARBA00022603"/>
    </source>
</evidence>
<proteinExistence type="inferred from homology"/>
<reference evidence="6" key="2">
    <citation type="journal article" date="2010" name="Stand. Genomic Sci.">
        <title>Complete genome sequence of Thermosphaera aggregans type strain (M11TLT).</title>
        <authorList>
            <person name="Spring S."/>
            <person name="Rachel R."/>
            <person name="Lapidus A."/>
            <person name="Davenport K."/>
            <person name="Tice H."/>
            <person name="Copeland A."/>
            <person name="Cheng J.-F."/>
            <person name="Lucas S."/>
            <person name="Chen F."/>
            <person name="Nolan M."/>
            <person name="Bruce D."/>
            <person name="Goodwin L."/>
            <person name="Pitluck S."/>
            <person name="Ivanova N."/>
            <person name="Mavromatis K."/>
            <person name="Ovchinnikova G."/>
            <person name="Pati A."/>
            <person name="Chen A."/>
            <person name="Palaniappan K."/>
            <person name="Land M."/>
            <person name="Hauser L."/>
            <person name="Chang Y.-J."/>
            <person name="Jeffries C.C."/>
            <person name="Brettin T."/>
            <person name="Detter J.C."/>
            <person name="Tapia R."/>
            <person name="Han C."/>
            <person name="Heimerl T."/>
            <person name="Weikl F."/>
            <person name="Brambilla E."/>
            <person name="Goker M."/>
            <person name="Bristow J."/>
            <person name="Eisen J.A."/>
            <person name="Markowitz V."/>
            <person name="Hugenholtz P."/>
            <person name="Kyrpides N.C."/>
            <person name="Klenk H.-P."/>
        </authorList>
    </citation>
    <scope>NUCLEOTIDE SEQUENCE [LARGE SCALE GENOMIC DNA]</scope>
    <source>
        <strain evidence="6">DSM 11486 / M11TL</strain>
    </source>
</reference>
<dbReference type="Pfam" id="PF08241">
    <property type="entry name" value="Methyltransf_11"/>
    <property type="match status" value="1"/>
</dbReference>
<dbReference type="STRING" id="633148.Tagg_0199"/>
<sequence length="176" mass="19946">MEPGVVIKYDATCDSYDELYGEEQFLKYDFIFNKSGVTLGRDIADVGCGTGLLYEFLKNTFKQSLLRYLCIDPSEGMIRKAVSKNPGDPHIIFLVSYAESLPITDGSVDDAVMVTVWDNLEDPMEAVNELRRVVRNSVVVTKHSKTASPAPKAFDHRFEYIGVMIDEVYVLRKRYL</sequence>
<reference evidence="5 6" key="1">
    <citation type="journal article" date="2010" name="Stand. Genomic Sci.">
        <title>Complete genome sequence of Thermosphaera aggregans type strain (M11TL).</title>
        <authorList>
            <person name="Spring S."/>
            <person name="Rachel R."/>
            <person name="Lapidus A."/>
            <person name="Davenport K."/>
            <person name="Tice H."/>
            <person name="Copeland A."/>
            <person name="Cheng J.F."/>
            <person name="Lucas S."/>
            <person name="Chen F."/>
            <person name="Nolan M."/>
            <person name="Bruce D."/>
            <person name="Goodwin L."/>
            <person name="Pitluck S."/>
            <person name="Ivanova N."/>
            <person name="Mavromatis K."/>
            <person name="Ovchinnikova G."/>
            <person name="Pati A."/>
            <person name="Chen A."/>
            <person name="Palaniappan K."/>
            <person name="Land M."/>
            <person name="Hauser L."/>
            <person name="Chang Y.J."/>
            <person name="Jeffries C.C."/>
            <person name="Brettin T."/>
            <person name="Detter J.C."/>
            <person name="Tapia R."/>
            <person name="Han C."/>
            <person name="Heimerl T."/>
            <person name="Weikl F."/>
            <person name="Brambilla E."/>
            <person name="Goker M."/>
            <person name="Bristow J."/>
            <person name="Eisen J.A."/>
            <person name="Markowitz V."/>
            <person name="Hugenholtz P."/>
            <person name="Kyrpides N.C."/>
            <person name="Klenk H.P."/>
        </authorList>
    </citation>
    <scope>NUCLEOTIDE SEQUENCE [LARGE SCALE GENOMIC DNA]</scope>
    <source>
        <strain evidence="6">DSM 11486 / M11TL</strain>
    </source>
</reference>
<dbReference type="GO" id="GO:0032259">
    <property type="term" value="P:methylation"/>
    <property type="evidence" value="ECO:0007669"/>
    <property type="project" value="UniProtKB-KW"/>
</dbReference>
<name>D5U029_THEAM</name>
<dbReference type="PANTHER" id="PTHR44942:SF4">
    <property type="entry name" value="METHYLTRANSFERASE TYPE 11 DOMAIN-CONTAINING PROTEIN"/>
    <property type="match status" value="1"/>
</dbReference>
<feature type="domain" description="Methyltransferase type 11" evidence="4">
    <location>
        <begin position="45"/>
        <end position="136"/>
    </location>
</feature>
<dbReference type="RefSeq" id="WP_013129072.1">
    <property type="nucleotide sequence ID" value="NC_014160.1"/>
</dbReference>
<dbReference type="AlphaFoldDB" id="D5U029"/>
<dbReference type="InterPro" id="IPR051052">
    <property type="entry name" value="Diverse_substrate_MTase"/>
</dbReference>
<gene>
    <name evidence="5" type="ordered locus">Tagg_0199</name>
</gene>
<dbReference type="EMBL" id="CP001939">
    <property type="protein sequence ID" value="ADG90479.1"/>
    <property type="molecule type" value="Genomic_DNA"/>
</dbReference>
<keyword evidence="2 5" id="KW-0489">Methyltransferase</keyword>
<evidence type="ECO:0000313" key="5">
    <source>
        <dbReference type="EMBL" id="ADG90479.1"/>
    </source>
</evidence>
<dbReference type="GO" id="GO:0008757">
    <property type="term" value="F:S-adenosylmethionine-dependent methyltransferase activity"/>
    <property type="evidence" value="ECO:0007669"/>
    <property type="project" value="InterPro"/>
</dbReference>
<dbReference type="GeneID" id="9165211"/>
<organism evidence="5 6">
    <name type="scientific">Thermosphaera aggregans (strain DSM 11486 / M11TL)</name>
    <dbReference type="NCBI Taxonomy" id="633148"/>
    <lineage>
        <taxon>Archaea</taxon>
        <taxon>Thermoproteota</taxon>
        <taxon>Thermoprotei</taxon>
        <taxon>Desulfurococcales</taxon>
        <taxon>Desulfurococcaceae</taxon>
        <taxon>Thermosphaera</taxon>
    </lineage>
</organism>
<evidence type="ECO:0000313" key="6">
    <source>
        <dbReference type="Proteomes" id="UP000002376"/>
    </source>
</evidence>
<dbReference type="Gene3D" id="3.40.50.150">
    <property type="entry name" value="Vaccinia Virus protein VP39"/>
    <property type="match status" value="1"/>
</dbReference>
<evidence type="ECO:0000256" key="1">
    <source>
        <dbReference type="ARBA" id="ARBA00008361"/>
    </source>
</evidence>
<dbReference type="Proteomes" id="UP000002376">
    <property type="component" value="Chromosome"/>
</dbReference>
<dbReference type="SUPFAM" id="SSF53335">
    <property type="entry name" value="S-adenosyl-L-methionine-dependent methyltransferases"/>
    <property type="match status" value="1"/>
</dbReference>
<evidence type="ECO:0000256" key="3">
    <source>
        <dbReference type="ARBA" id="ARBA00022679"/>
    </source>
</evidence>
<dbReference type="InterPro" id="IPR029063">
    <property type="entry name" value="SAM-dependent_MTases_sf"/>
</dbReference>
<reference key="3">
    <citation type="submission" date="2010-02" db="EMBL/GenBank/DDBJ databases">
        <title>Complete genome sequence of Thermosphaera aggregans type strain (M11TL).</title>
        <authorList>
            <consortium name="US DOE Joint Genome Institute (JGI-PGF)"/>
            <person name="Spring S."/>
            <person name="Lapidus A."/>
            <person name="Munk C."/>
            <person name="Schroeder M."/>
            <person name="Glavina Del Rio T."/>
            <person name="Tice H."/>
            <person name="Copeland A."/>
            <person name="Cheng J.-F."/>
            <person name="Lucas S."/>
            <person name="Chen F."/>
            <person name="Nolan M."/>
            <person name="Bruce D."/>
            <person name="Goodwin L."/>
            <person name="Pitluck S."/>
            <person name="Ivanova N."/>
            <person name="Mavromatis K."/>
            <person name="Ovchinnikova G."/>
            <person name="Pati A."/>
            <person name="Chen A."/>
            <person name="Palaniappan K."/>
            <person name="Land M."/>
            <person name="Hauser L."/>
            <person name="Chang Y.-J."/>
            <person name="Jeffries C.C."/>
            <person name="Brettin T."/>
            <person name="Detter J.C."/>
            <person name="Tapia R."/>
            <person name="Han C."/>
            <person name="Chain P."/>
            <person name="Heimerl T."/>
            <person name="Weik F."/>
            <person name="Goker M."/>
            <person name="Rachel R."/>
            <person name="Bristow J."/>
            <person name="Eisen J.A."/>
            <person name="Markowitz V."/>
            <person name="Hugenholtz P."/>
            <person name="Kyrpides N.C."/>
            <person name="Klenk H.-P."/>
        </authorList>
    </citation>
    <scope>NUCLEOTIDE SEQUENCE</scope>
    <source>
        <strain>DSM 11486</strain>
    </source>
</reference>
<dbReference type="PANTHER" id="PTHR44942">
    <property type="entry name" value="METHYLTRANSF_11 DOMAIN-CONTAINING PROTEIN"/>
    <property type="match status" value="1"/>
</dbReference>
<evidence type="ECO:0000259" key="4">
    <source>
        <dbReference type="Pfam" id="PF08241"/>
    </source>
</evidence>
<dbReference type="KEGG" id="tag:Tagg_0199"/>
<dbReference type="eggNOG" id="arCOG03773">
    <property type="taxonomic scope" value="Archaea"/>
</dbReference>
<dbReference type="OrthoDB" id="147504at2157"/>